<dbReference type="Proteomes" id="UP000076489">
    <property type="component" value="Unassembled WGS sequence"/>
</dbReference>
<protein>
    <submittedName>
        <fullName evidence="1">Uncharacterized protein</fullName>
    </submittedName>
</protein>
<sequence length="67" mass="7102">MKICHILRLPLDLVEAKVFVAADDVFAGKPAPTGIECGHKKSEHPRSIVGAGLLAKASAQTTNLPRL</sequence>
<comment type="caution">
    <text evidence="1">The sequence shown here is derived from an EMBL/GenBank/DDBJ whole genome shotgun (WGS) entry which is preliminary data.</text>
</comment>
<evidence type="ECO:0000313" key="2">
    <source>
        <dbReference type="Proteomes" id="UP000076489"/>
    </source>
</evidence>
<reference evidence="2" key="1">
    <citation type="submission" date="2016-03" db="EMBL/GenBank/DDBJ databases">
        <authorList>
            <person name="Ray J."/>
            <person name="Price M."/>
            <person name="Deutschbauer A."/>
        </authorList>
    </citation>
    <scope>NUCLEOTIDE SEQUENCE [LARGE SCALE GENOMIC DNA]</scope>
    <source>
        <strain evidence="2">FW300-N1B4</strain>
    </source>
</reference>
<reference evidence="1 2" key="2">
    <citation type="journal article" date="2018" name="Nature">
        <title>Mutant phenotypes for thousands of bacterial genes of unknown function.</title>
        <authorList>
            <person name="Price M.N."/>
            <person name="Wetmore K.M."/>
            <person name="Waters R.J."/>
            <person name="Callaghan M."/>
            <person name="Ray J."/>
            <person name="Liu H."/>
            <person name="Kuehl J.V."/>
            <person name="Melnyk R.A."/>
            <person name="Lamson J.S."/>
            <person name="Suh Y."/>
            <person name="Carlson H.K."/>
            <person name="Esquivel Z."/>
            <person name="Sadeeshkumar H."/>
            <person name="Chakraborty R."/>
            <person name="Zane G.M."/>
            <person name="Rubin B.E."/>
            <person name="Wall J.D."/>
            <person name="Visel A."/>
            <person name="Bristow J."/>
            <person name="Blow M.J."/>
            <person name="Arkin A.P."/>
            <person name="Deutschbauer A.M."/>
        </authorList>
    </citation>
    <scope>NUCLEOTIDE SEQUENCE [LARGE SCALE GENOMIC DNA]</scope>
    <source>
        <strain evidence="1 2">FW300-N1B4</strain>
    </source>
</reference>
<name>A0A161Z0E8_PSEFL</name>
<organism evidence="1 2">
    <name type="scientific">Pseudomonas fluorescens</name>
    <dbReference type="NCBI Taxonomy" id="294"/>
    <lineage>
        <taxon>Bacteria</taxon>
        <taxon>Pseudomonadati</taxon>
        <taxon>Pseudomonadota</taxon>
        <taxon>Gammaproteobacteria</taxon>
        <taxon>Pseudomonadales</taxon>
        <taxon>Pseudomonadaceae</taxon>
        <taxon>Pseudomonas</taxon>
    </lineage>
</organism>
<proteinExistence type="predicted"/>
<evidence type="ECO:0000313" key="1">
    <source>
        <dbReference type="EMBL" id="KZN16617.1"/>
    </source>
</evidence>
<dbReference type="AlphaFoldDB" id="A0A161Z0E8"/>
<dbReference type="EMBL" id="LUKJ01000003">
    <property type="protein sequence ID" value="KZN16617.1"/>
    <property type="molecule type" value="Genomic_DNA"/>
</dbReference>
<gene>
    <name evidence="1" type="ORF">A1D17_10790</name>
</gene>
<accession>A0A161Z0E8</accession>